<comment type="caution">
    <text evidence="1">The sequence shown here is derived from an EMBL/GenBank/DDBJ whole genome shotgun (WGS) entry which is preliminary data.</text>
</comment>
<accession>A0ABS5BN99</accession>
<protein>
    <submittedName>
        <fullName evidence="1">Uncharacterized protein</fullName>
    </submittedName>
</protein>
<name>A0ABS5BN99_9BACT</name>
<proteinExistence type="predicted"/>
<gene>
    <name evidence="1" type="ORF">J8F10_06560</name>
</gene>
<dbReference type="Proteomes" id="UP000676565">
    <property type="component" value="Unassembled WGS sequence"/>
</dbReference>
<dbReference type="EMBL" id="JAGKQQ010000001">
    <property type="protein sequence ID" value="MBP3954942.1"/>
    <property type="molecule type" value="Genomic_DNA"/>
</dbReference>
<reference evidence="1 2" key="1">
    <citation type="submission" date="2021-04" db="EMBL/GenBank/DDBJ databases">
        <authorList>
            <person name="Ivanova A."/>
        </authorList>
    </citation>
    <scope>NUCLEOTIDE SEQUENCE [LARGE SCALE GENOMIC DNA]</scope>
    <source>
        <strain evidence="1 2">G18</strain>
    </source>
</reference>
<dbReference type="RefSeq" id="WP_210653048.1">
    <property type="nucleotide sequence ID" value="NZ_JAGKQQ010000001.1"/>
</dbReference>
<organism evidence="1 2">
    <name type="scientific">Gemmata palustris</name>
    <dbReference type="NCBI Taxonomy" id="2822762"/>
    <lineage>
        <taxon>Bacteria</taxon>
        <taxon>Pseudomonadati</taxon>
        <taxon>Planctomycetota</taxon>
        <taxon>Planctomycetia</taxon>
        <taxon>Gemmatales</taxon>
        <taxon>Gemmataceae</taxon>
        <taxon>Gemmata</taxon>
    </lineage>
</organism>
<keyword evidence="2" id="KW-1185">Reference proteome</keyword>
<evidence type="ECO:0000313" key="1">
    <source>
        <dbReference type="EMBL" id="MBP3954942.1"/>
    </source>
</evidence>
<evidence type="ECO:0000313" key="2">
    <source>
        <dbReference type="Proteomes" id="UP000676565"/>
    </source>
</evidence>
<sequence>MSRNRVAKLERFVQERLCRGGRVDTTPNLDATDIEFDRLSRAELEDLSELIRVITEPPCSRCGRSARDLARMTDEHLNRALTLLRKLFGYAAPQGTLAATLD</sequence>